<dbReference type="Gene3D" id="3.30.2310.20">
    <property type="entry name" value="RelE-like"/>
    <property type="match status" value="1"/>
</dbReference>
<name>A0ABW1RAD3_9LACO</name>
<sequence>MIFESLDEIEKLPVKYQVIPYKKVVTKDLPKLDRLNLRSDFDEIVEILRRKPQAHLRHNEKLSGYTSQGQRSMRINQKHRVVFSIGKTEVFIWSAWGHYTKR</sequence>
<protein>
    <submittedName>
        <fullName evidence="1">Type II toxin-antitoxin system YoeB family toxin</fullName>
    </submittedName>
</protein>
<organism evidence="1 2">
    <name type="scientific">Lactiplantibacillus dongliensis</name>
    <dbReference type="NCBI Taxonomy" id="2559919"/>
    <lineage>
        <taxon>Bacteria</taxon>
        <taxon>Bacillati</taxon>
        <taxon>Bacillota</taxon>
        <taxon>Bacilli</taxon>
        <taxon>Lactobacillales</taxon>
        <taxon>Lactobacillaceae</taxon>
        <taxon>Lactiplantibacillus</taxon>
    </lineage>
</organism>
<evidence type="ECO:0000313" key="1">
    <source>
        <dbReference type="EMBL" id="MFC6165711.1"/>
    </source>
</evidence>
<proteinExistence type="predicted"/>
<reference evidence="2" key="1">
    <citation type="journal article" date="2019" name="Int. J. Syst. Evol. Microbiol.">
        <title>The Global Catalogue of Microorganisms (GCM) 10K type strain sequencing project: providing services to taxonomists for standard genome sequencing and annotation.</title>
        <authorList>
            <consortium name="The Broad Institute Genomics Platform"/>
            <consortium name="The Broad Institute Genome Sequencing Center for Infectious Disease"/>
            <person name="Wu L."/>
            <person name="Ma J."/>
        </authorList>
    </citation>
    <scope>NUCLEOTIDE SEQUENCE [LARGE SCALE GENOMIC DNA]</scope>
    <source>
        <strain evidence="2">CCM 8932</strain>
    </source>
</reference>
<dbReference type="InterPro" id="IPR035093">
    <property type="entry name" value="RelE/ParE_toxin_dom_sf"/>
</dbReference>
<accession>A0ABW1RAD3</accession>
<dbReference type="SUPFAM" id="SSF143011">
    <property type="entry name" value="RelE-like"/>
    <property type="match status" value="1"/>
</dbReference>
<gene>
    <name evidence="1" type="ORF">ACFP3T_13660</name>
</gene>
<evidence type="ECO:0000313" key="2">
    <source>
        <dbReference type="Proteomes" id="UP001596253"/>
    </source>
</evidence>
<dbReference type="Proteomes" id="UP001596253">
    <property type="component" value="Unassembled WGS sequence"/>
</dbReference>
<keyword evidence="2" id="KW-1185">Reference proteome</keyword>
<comment type="caution">
    <text evidence="1">The sequence shown here is derived from an EMBL/GenBank/DDBJ whole genome shotgun (WGS) entry which is preliminary data.</text>
</comment>
<dbReference type="EMBL" id="JBHSSD010000057">
    <property type="protein sequence ID" value="MFC6165711.1"/>
    <property type="molecule type" value="Genomic_DNA"/>
</dbReference>
<dbReference type="RefSeq" id="WP_137639903.1">
    <property type="nucleotide sequence ID" value="NZ_BJDK01000011.1"/>
</dbReference>